<sequence>MKNKIQYSLLFFLAILLLSCNNGMTVSGREYIHSGKKWHKNKQTVKRVVIKDTNDIKTLRKVLETAIKINGFDADLNFIDVSQVKNMEGLFAGGLFLPNLFTGDISSWDVSHVTNMKGMFFISVFNGDISGWDVSNVKTFESMFSASGFRGDVSGWDVRSDANMEKMFMEGVSNVPSWFTGKLAK</sequence>
<dbReference type="EMBL" id="BMAT01004542">
    <property type="protein sequence ID" value="GFR75497.1"/>
    <property type="molecule type" value="Genomic_DNA"/>
</dbReference>
<dbReference type="PROSITE" id="PS51257">
    <property type="entry name" value="PROKAR_LIPOPROTEIN"/>
    <property type="match status" value="1"/>
</dbReference>
<dbReference type="NCBIfam" id="TIGR02167">
    <property type="entry name" value="Liste_lipo_26"/>
    <property type="match status" value="1"/>
</dbReference>
<feature type="chain" id="PRO_5043808636" evidence="1">
    <location>
        <begin position="29"/>
        <end position="185"/>
    </location>
</feature>
<dbReference type="Proteomes" id="UP000762676">
    <property type="component" value="Unassembled WGS sequence"/>
</dbReference>
<dbReference type="InterPro" id="IPR005046">
    <property type="entry name" value="DUF285"/>
</dbReference>
<protein>
    <submittedName>
        <fullName evidence="2">Surface protein</fullName>
    </submittedName>
</protein>
<name>A0AAV4FQB3_9GAST</name>
<comment type="caution">
    <text evidence="2">The sequence shown here is derived from an EMBL/GenBank/DDBJ whole genome shotgun (WGS) entry which is preliminary data.</text>
</comment>
<keyword evidence="3" id="KW-1185">Reference proteome</keyword>
<keyword evidence="1" id="KW-0732">Signal</keyword>
<dbReference type="InterPro" id="IPR011889">
    <property type="entry name" value="Liste_lipo_26"/>
</dbReference>
<evidence type="ECO:0000256" key="1">
    <source>
        <dbReference type="SAM" id="SignalP"/>
    </source>
</evidence>
<gene>
    <name evidence="2" type="ORF">ElyMa_002190300</name>
</gene>
<evidence type="ECO:0000313" key="3">
    <source>
        <dbReference type="Proteomes" id="UP000762676"/>
    </source>
</evidence>
<reference evidence="2 3" key="1">
    <citation type="journal article" date="2021" name="Elife">
        <title>Chloroplast acquisition without the gene transfer in kleptoplastic sea slugs, Plakobranchus ocellatus.</title>
        <authorList>
            <person name="Maeda T."/>
            <person name="Takahashi S."/>
            <person name="Yoshida T."/>
            <person name="Shimamura S."/>
            <person name="Takaki Y."/>
            <person name="Nagai Y."/>
            <person name="Toyoda A."/>
            <person name="Suzuki Y."/>
            <person name="Arimoto A."/>
            <person name="Ishii H."/>
            <person name="Satoh N."/>
            <person name="Nishiyama T."/>
            <person name="Hasebe M."/>
            <person name="Maruyama T."/>
            <person name="Minagawa J."/>
            <person name="Obokata J."/>
            <person name="Shigenobu S."/>
        </authorList>
    </citation>
    <scope>NUCLEOTIDE SEQUENCE [LARGE SCALE GENOMIC DNA]</scope>
</reference>
<dbReference type="AlphaFoldDB" id="A0AAV4FQB3"/>
<evidence type="ECO:0000313" key="2">
    <source>
        <dbReference type="EMBL" id="GFR75497.1"/>
    </source>
</evidence>
<organism evidence="2 3">
    <name type="scientific">Elysia marginata</name>
    <dbReference type="NCBI Taxonomy" id="1093978"/>
    <lineage>
        <taxon>Eukaryota</taxon>
        <taxon>Metazoa</taxon>
        <taxon>Spiralia</taxon>
        <taxon>Lophotrochozoa</taxon>
        <taxon>Mollusca</taxon>
        <taxon>Gastropoda</taxon>
        <taxon>Heterobranchia</taxon>
        <taxon>Euthyneura</taxon>
        <taxon>Panpulmonata</taxon>
        <taxon>Sacoglossa</taxon>
        <taxon>Placobranchoidea</taxon>
        <taxon>Plakobranchidae</taxon>
        <taxon>Elysia</taxon>
    </lineage>
</organism>
<accession>A0AAV4FQB3</accession>
<dbReference type="Pfam" id="PF03382">
    <property type="entry name" value="DUF285"/>
    <property type="match status" value="1"/>
</dbReference>
<proteinExistence type="predicted"/>
<feature type="signal peptide" evidence="1">
    <location>
        <begin position="1"/>
        <end position="28"/>
    </location>
</feature>